<reference evidence="1 2" key="1">
    <citation type="submission" date="2020-06" db="EMBL/GenBank/DDBJ databases">
        <authorList>
            <person name="Chuat V."/>
        </authorList>
    </citation>
    <scope>NUCLEOTIDE SEQUENCE [LARGE SCALE GENOMIC DNA]</scope>
    <source>
        <strain evidence="1">STH_CIRM_336</strain>
    </source>
</reference>
<sequence length="191" mass="22397">MKRKHLSGKSIGIVFWNLCTNACRHVDLITKAERANDNVLVIVNGSNTQKDRGTRTGLSLNRRFHYVREVFYDDDELIVVDKLDEADMSPYPEGWVPWVNRVKDLITKNTDGPEKITFYVGESEYVIELNRYYPQAQVELIERSIINISATEIRDNTIENWRFITKPFRRHFTRKVLVIGSAHQWRKNNPC</sequence>
<gene>
    <name evidence="1" type="ORF">STHERMO_0469</name>
</gene>
<dbReference type="EMBL" id="LR822017">
    <property type="protein sequence ID" value="CAD0136448.1"/>
    <property type="molecule type" value="Genomic_DNA"/>
</dbReference>
<dbReference type="InterPro" id="IPR014729">
    <property type="entry name" value="Rossmann-like_a/b/a_fold"/>
</dbReference>
<dbReference type="InterPro" id="IPR052735">
    <property type="entry name" value="NAD_biosynth-regulator"/>
</dbReference>
<protein>
    <submittedName>
        <fullName evidence="1">Uncharacterized protein</fullName>
    </submittedName>
</protein>
<evidence type="ECO:0000313" key="1">
    <source>
        <dbReference type="EMBL" id="CAD0136448.1"/>
    </source>
</evidence>
<dbReference type="PANTHER" id="PTHR37512:SF1">
    <property type="entry name" value="NADR_TTD14 AAA DOMAIN-CONTAINING PROTEIN"/>
    <property type="match status" value="1"/>
</dbReference>
<dbReference type="AlphaFoldDB" id="A0A8D6U721"/>
<accession>A0A8D6U721</accession>
<dbReference type="Proteomes" id="UP000509833">
    <property type="component" value="Chromosome"/>
</dbReference>
<dbReference type="Gene3D" id="3.40.50.620">
    <property type="entry name" value="HUPs"/>
    <property type="match status" value="1"/>
</dbReference>
<dbReference type="PANTHER" id="PTHR37512">
    <property type="entry name" value="TRIFUNCTIONAL NAD BIOSYNTHESIS/REGULATOR PROTEIN NADR"/>
    <property type="match status" value="1"/>
</dbReference>
<evidence type="ECO:0000313" key="2">
    <source>
        <dbReference type="Proteomes" id="UP000509833"/>
    </source>
</evidence>
<proteinExistence type="predicted"/>
<name>A0A8D6U721_STRTR</name>
<dbReference type="SUPFAM" id="SSF52374">
    <property type="entry name" value="Nucleotidylyl transferase"/>
    <property type="match status" value="1"/>
</dbReference>
<organism evidence="1 2">
    <name type="scientific">Streptococcus thermophilus</name>
    <dbReference type="NCBI Taxonomy" id="1308"/>
    <lineage>
        <taxon>Bacteria</taxon>
        <taxon>Bacillati</taxon>
        <taxon>Bacillota</taxon>
        <taxon>Bacilli</taxon>
        <taxon>Lactobacillales</taxon>
        <taxon>Streptococcaceae</taxon>
        <taxon>Streptococcus</taxon>
    </lineage>
</organism>